<dbReference type="Pfam" id="PF00498">
    <property type="entry name" value="FHA"/>
    <property type="match status" value="1"/>
</dbReference>
<keyword evidence="5" id="KW-1185">Reference proteome</keyword>
<gene>
    <name evidence="4" type="ORF">PHMEG_00013642</name>
</gene>
<evidence type="ECO:0000256" key="1">
    <source>
        <dbReference type="SAM" id="Coils"/>
    </source>
</evidence>
<dbReference type="CDD" id="cd00060">
    <property type="entry name" value="FHA"/>
    <property type="match status" value="1"/>
</dbReference>
<dbReference type="Gene3D" id="2.60.200.20">
    <property type="match status" value="1"/>
</dbReference>
<comment type="caution">
    <text evidence="4">The sequence shown here is derived from an EMBL/GenBank/DDBJ whole genome shotgun (WGS) entry which is preliminary data.</text>
</comment>
<organism evidence="4 5">
    <name type="scientific">Phytophthora megakarya</name>
    <dbReference type="NCBI Taxonomy" id="4795"/>
    <lineage>
        <taxon>Eukaryota</taxon>
        <taxon>Sar</taxon>
        <taxon>Stramenopiles</taxon>
        <taxon>Oomycota</taxon>
        <taxon>Peronosporomycetes</taxon>
        <taxon>Peronosporales</taxon>
        <taxon>Peronosporaceae</taxon>
        <taxon>Phytophthora</taxon>
    </lineage>
</organism>
<protein>
    <recommendedName>
        <fullName evidence="3">FHA domain-containing protein</fullName>
    </recommendedName>
</protein>
<dbReference type="EMBL" id="NBNE01001672">
    <property type="protein sequence ID" value="OWZ13097.1"/>
    <property type="molecule type" value="Genomic_DNA"/>
</dbReference>
<feature type="compositionally biased region" description="Polar residues" evidence="2">
    <location>
        <begin position="684"/>
        <end position="702"/>
    </location>
</feature>
<dbReference type="SUPFAM" id="SSF49879">
    <property type="entry name" value="SMAD/FHA domain"/>
    <property type="match status" value="1"/>
</dbReference>
<sequence>MVACPPCFRLEATRGPHNGVFLVHCHVKACVASPSSSASSLSIGRKKRCSLRLPKDLEVSSVHAEFRFVANDTRVILRDVKSTNGTKLNGQLLKPHKDFPLSNGDLIGVGKTSLRFVQVQHGLPCGEEAGSVKDTSTVLTSSASSSITPGVIMVDEDSGGTAEGSNAARTSDPPTDQPDIEPGKEQLVGMKQPKNVVASIKEGTKDVGLSLAPKLTSAEKRGSRIEVLNQSTLDQATCSVCRVVIGQLDLLEQQAHLNECLGGRITAFSTATRMAVDKVAQPKTRKLGNATGGTTRTKRPKELNTGEYGGTVTATTIKTKKPRKRKRVDAGENIELTLALMNKTTMSKEEQTDTQLAVTKKKFEQLDEQIAKLAKRRANLVKTLDRLERTKEKLRKSHVLPPAKVLKLLDIEAALDAIFPSNLLAKPSDQYRHEKVAESYSAVARQYIPARWNENGMTTDCDKDEQAELAVVAAISMWARASQQLFGLQRNTLLYRNNVLRAYLDDDKDADSSVMNLDGVGDVDDKDVDTRVEHQQVESEQKTVLRSTRPDLNAKSSRTDVPNVVKCVFPNWQRDLSFLHDQTVGELEMAFTTMNETQTQTDGAAINNGESRRIDDCMTDVSEGHEGAASRVMASTNHLSTREQQRLACNYMAHIMRTVIDEKLVSISEVSMEEKESVIDLVDSSGNSQHLVQQSGLDTTPQ</sequence>
<evidence type="ECO:0000313" key="4">
    <source>
        <dbReference type="EMBL" id="OWZ13097.1"/>
    </source>
</evidence>
<dbReference type="InterPro" id="IPR008984">
    <property type="entry name" value="SMAD_FHA_dom_sf"/>
</dbReference>
<feature type="region of interest" description="Disordered" evidence="2">
    <location>
        <begin position="683"/>
        <end position="702"/>
    </location>
</feature>
<dbReference type="OrthoDB" id="687730at2759"/>
<proteinExistence type="predicted"/>
<feature type="compositionally biased region" description="Polar residues" evidence="2">
    <location>
        <begin position="163"/>
        <end position="174"/>
    </location>
</feature>
<dbReference type="STRING" id="4795.A0A225W7W8"/>
<feature type="coiled-coil region" evidence="1">
    <location>
        <begin position="356"/>
        <end position="397"/>
    </location>
</feature>
<feature type="region of interest" description="Disordered" evidence="2">
    <location>
        <begin position="156"/>
        <end position="182"/>
    </location>
</feature>
<reference evidence="5" key="1">
    <citation type="submission" date="2017-03" db="EMBL/GenBank/DDBJ databases">
        <title>Phytopthora megakarya and P. palmivora, two closely related causual agents of cacao black pod achieved similar genome size and gene model numbers by different mechanisms.</title>
        <authorList>
            <person name="Ali S."/>
            <person name="Shao J."/>
            <person name="Larry D.J."/>
            <person name="Kronmiller B."/>
            <person name="Shen D."/>
            <person name="Strem M.D."/>
            <person name="Melnick R.L."/>
            <person name="Guiltinan M.J."/>
            <person name="Tyler B.M."/>
            <person name="Meinhardt L.W."/>
            <person name="Bailey B.A."/>
        </authorList>
    </citation>
    <scope>NUCLEOTIDE SEQUENCE [LARGE SCALE GENOMIC DNA]</scope>
    <source>
        <strain evidence="5">zdho120</strain>
    </source>
</reference>
<evidence type="ECO:0000259" key="3">
    <source>
        <dbReference type="PROSITE" id="PS50006"/>
    </source>
</evidence>
<dbReference type="PROSITE" id="PS50006">
    <property type="entry name" value="FHA_DOMAIN"/>
    <property type="match status" value="1"/>
</dbReference>
<dbReference type="SMART" id="SM00240">
    <property type="entry name" value="FHA"/>
    <property type="match status" value="1"/>
</dbReference>
<accession>A0A225W7W8</accession>
<evidence type="ECO:0000313" key="5">
    <source>
        <dbReference type="Proteomes" id="UP000198211"/>
    </source>
</evidence>
<keyword evidence="1" id="KW-0175">Coiled coil</keyword>
<feature type="domain" description="FHA" evidence="3">
    <location>
        <begin position="41"/>
        <end position="93"/>
    </location>
</feature>
<dbReference type="InterPro" id="IPR000253">
    <property type="entry name" value="FHA_dom"/>
</dbReference>
<evidence type="ECO:0000256" key="2">
    <source>
        <dbReference type="SAM" id="MobiDB-lite"/>
    </source>
</evidence>
<dbReference type="Proteomes" id="UP000198211">
    <property type="component" value="Unassembled WGS sequence"/>
</dbReference>
<name>A0A225W7W8_9STRA</name>
<dbReference type="AlphaFoldDB" id="A0A225W7W8"/>